<protein>
    <recommendedName>
        <fullName evidence="6">Acyltransferase</fullName>
    </recommendedName>
</protein>
<feature type="transmembrane region" description="Helical" evidence="1">
    <location>
        <begin position="272"/>
        <end position="290"/>
    </location>
</feature>
<feature type="transmembrane region" description="Helical" evidence="1">
    <location>
        <begin position="18"/>
        <end position="36"/>
    </location>
</feature>
<evidence type="ECO:0000313" key="5">
    <source>
        <dbReference type="Proteomes" id="UP000185469"/>
    </source>
</evidence>
<dbReference type="GO" id="GO:0016747">
    <property type="term" value="F:acyltransferase activity, transferring groups other than amino-acyl groups"/>
    <property type="evidence" value="ECO:0007669"/>
    <property type="project" value="InterPro"/>
</dbReference>
<accession>A0A1L7CXF1</accession>
<evidence type="ECO:0008006" key="6">
    <source>
        <dbReference type="Google" id="ProtNLM"/>
    </source>
</evidence>
<reference evidence="4 5" key="1">
    <citation type="submission" date="2014-08" db="EMBL/GenBank/DDBJ databases">
        <title>Complete genome sequence of Corynebacterium sphenisci CECT 5990(T) (=DSM 44792(T)), isolated from healthy wild penguins.</title>
        <authorList>
            <person name="Ruckert C."/>
            <person name="Albersmeier A."/>
            <person name="Winkler A."/>
            <person name="Kalinowski J."/>
        </authorList>
    </citation>
    <scope>NUCLEOTIDE SEQUENCE [LARGE SCALE GENOMIC DNA]</scope>
    <source>
        <strain evidence="4 5">DSM 44792</strain>
    </source>
</reference>
<evidence type="ECO:0000256" key="1">
    <source>
        <dbReference type="SAM" id="Phobius"/>
    </source>
</evidence>
<dbReference type="GO" id="GO:0009103">
    <property type="term" value="P:lipopolysaccharide biosynthetic process"/>
    <property type="evidence" value="ECO:0007669"/>
    <property type="project" value="TreeGrafter"/>
</dbReference>
<dbReference type="AlphaFoldDB" id="A0A1L7CXF1"/>
<dbReference type="PANTHER" id="PTHR23028:SF53">
    <property type="entry name" value="ACYL_TRANSF_3 DOMAIN-CONTAINING PROTEIN"/>
    <property type="match status" value="1"/>
</dbReference>
<feature type="transmembrane region" description="Helical" evidence="1">
    <location>
        <begin position="302"/>
        <end position="320"/>
    </location>
</feature>
<feature type="transmembrane region" description="Helical" evidence="1">
    <location>
        <begin position="79"/>
        <end position="98"/>
    </location>
</feature>
<evidence type="ECO:0000259" key="2">
    <source>
        <dbReference type="Pfam" id="PF01757"/>
    </source>
</evidence>
<feature type="domain" description="SGNH" evidence="3">
    <location>
        <begin position="476"/>
        <end position="693"/>
    </location>
</feature>
<feature type="transmembrane region" description="Helical" evidence="1">
    <location>
        <begin position="332"/>
        <end position="353"/>
    </location>
</feature>
<feature type="transmembrane region" description="Helical" evidence="1">
    <location>
        <begin position="388"/>
        <end position="407"/>
    </location>
</feature>
<dbReference type="Pfam" id="PF01757">
    <property type="entry name" value="Acyl_transf_3"/>
    <property type="match status" value="1"/>
</dbReference>
<dbReference type="GO" id="GO:0016020">
    <property type="term" value="C:membrane"/>
    <property type="evidence" value="ECO:0007669"/>
    <property type="project" value="TreeGrafter"/>
</dbReference>
<dbReference type="PANTHER" id="PTHR23028">
    <property type="entry name" value="ACETYLTRANSFERASE"/>
    <property type="match status" value="1"/>
</dbReference>
<sequence>MPAGAPAAALRRLDLDGLRGFAIALVVVFHVYVGRVSGGVDVFLLLSGFFFIGVLIRNADRPAASLNPWWPLWRTLRRLYPTLVTVTASCAALALLAAPQLRTVEMAEQLLASLLYLENLKLTRKAAEYGAAADDISPLQHLWSMSVQFHAYLLAILVVAALGWVTRRAGAAAGAVARAALPLLTLGVAVSFGYACWLHDRDQVANYYSTVSRFWEIGLGGVLTLVLARHGTRIRALPDRAAGALAAAGLLLVAATGLVFDGAAEFPGPWTLAPVGGAALVIIAGGRPGAATSFLESRPVLFLGRVAYPLYLWHWPLLIITTNMVDSRRPGAVLGTAIITGSLVLAWATHRFVETPLLQRRGRPAVGEPVVAQALAGLRGHRPAQLRALAGVGVLAVAGICLAALPYSRAETARYAGVTPDPATHPGARAIVGAAPAGVAPFPPYLILAEDSDRVGRAGCIAGAEYPEDFIPTSTRSGDPCVFGDPAGDRTMLLVGGSHTQQWFDALDAVAKRHGWRITVRIRHGCPAAVGEVPGRRHKCRTWNARLLRHIRDTRPDLVVGTTTRPRPDAVGDYTPRAYIGFFEELAELGIPFLGFRDNPWSRDAEFRNFESSRCVVAGGDPRSCGPERALTLSDADSGARALSRYPGTLALDFSDILCPDGTCPAVIGNVWVYRDDDHLSPTFVRTLAPELDRRIGPFLDGLATG</sequence>
<feature type="transmembrane region" description="Helical" evidence="1">
    <location>
        <begin position="207"/>
        <end position="228"/>
    </location>
</feature>
<proteinExistence type="predicted"/>
<keyword evidence="1" id="KW-0472">Membrane</keyword>
<dbReference type="InterPro" id="IPR043968">
    <property type="entry name" value="SGNH"/>
</dbReference>
<organism evidence="4 5">
    <name type="scientific">Corynebacterium sphenisci DSM 44792</name>
    <dbReference type="NCBI Taxonomy" id="1437874"/>
    <lineage>
        <taxon>Bacteria</taxon>
        <taxon>Bacillati</taxon>
        <taxon>Actinomycetota</taxon>
        <taxon>Actinomycetes</taxon>
        <taxon>Mycobacteriales</taxon>
        <taxon>Corynebacteriaceae</taxon>
        <taxon>Corynebacterium</taxon>
    </lineage>
</organism>
<evidence type="ECO:0000313" key="4">
    <source>
        <dbReference type="EMBL" id="APT90533.1"/>
    </source>
</evidence>
<feature type="transmembrane region" description="Helical" evidence="1">
    <location>
        <begin position="240"/>
        <end position="260"/>
    </location>
</feature>
<feature type="domain" description="Acyltransferase 3" evidence="2">
    <location>
        <begin position="14"/>
        <end position="350"/>
    </location>
</feature>
<keyword evidence="1" id="KW-0812">Transmembrane</keyword>
<dbReference type="InterPro" id="IPR002656">
    <property type="entry name" value="Acyl_transf_3_dom"/>
</dbReference>
<keyword evidence="1" id="KW-1133">Transmembrane helix</keyword>
<dbReference type="EMBL" id="CP009248">
    <property type="protein sequence ID" value="APT90533.1"/>
    <property type="molecule type" value="Genomic_DNA"/>
</dbReference>
<dbReference type="Proteomes" id="UP000185469">
    <property type="component" value="Chromosome"/>
</dbReference>
<evidence type="ECO:0000259" key="3">
    <source>
        <dbReference type="Pfam" id="PF19040"/>
    </source>
</evidence>
<dbReference type="Pfam" id="PF19040">
    <property type="entry name" value="SGNH"/>
    <property type="match status" value="1"/>
</dbReference>
<dbReference type="KEGG" id="csph:CSPHI_05220"/>
<dbReference type="STRING" id="1437874.CSPHI_05220"/>
<name>A0A1L7CXF1_9CORY</name>
<keyword evidence="5" id="KW-1185">Reference proteome</keyword>
<feature type="transmembrane region" description="Helical" evidence="1">
    <location>
        <begin position="149"/>
        <end position="166"/>
    </location>
</feature>
<gene>
    <name evidence="4" type="ORF">CSPHI_05220</name>
</gene>
<feature type="transmembrane region" description="Helical" evidence="1">
    <location>
        <begin position="175"/>
        <end position="195"/>
    </location>
</feature>
<feature type="transmembrane region" description="Helical" evidence="1">
    <location>
        <begin position="42"/>
        <end position="59"/>
    </location>
</feature>
<dbReference type="InterPro" id="IPR050879">
    <property type="entry name" value="Acyltransferase_3"/>
</dbReference>